<evidence type="ECO:0000313" key="1">
    <source>
        <dbReference type="EMBL" id="MBX64090.1"/>
    </source>
</evidence>
<name>A0A2P2QAR4_RHIMU</name>
<proteinExistence type="predicted"/>
<protein>
    <submittedName>
        <fullName evidence="1">Uncharacterized protein</fullName>
    </submittedName>
</protein>
<reference evidence="1" key="1">
    <citation type="submission" date="2018-02" db="EMBL/GenBank/DDBJ databases">
        <title>Rhizophora mucronata_Transcriptome.</title>
        <authorList>
            <person name="Meera S.P."/>
            <person name="Sreeshan A."/>
            <person name="Augustine A."/>
        </authorList>
    </citation>
    <scope>NUCLEOTIDE SEQUENCE</scope>
    <source>
        <tissue evidence="1">Leaf</tissue>
    </source>
</reference>
<sequence>MSLHTSKRIDICCLVSQFKFMLHLAATVHQLINLDAFFEYANFPGVLQFPDL</sequence>
<dbReference type="AlphaFoldDB" id="A0A2P2QAR4"/>
<accession>A0A2P2QAR4</accession>
<organism evidence="1">
    <name type="scientific">Rhizophora mucronata</name>
    <name type="common">Asiatic mangrove</name>
    <dbReference type="NCBI Taxonomy" id="61149"/>
    <lineage>
        <taxon>Eukaryota</taxon>
        <taxon>Viridiplantae</taxon>
        <taxon>Streptophyta</taxon>
        <taxon>Embryophyta</taxon>
        <taxon>Tracheophyta</taxon>
        <taxon>Spermatophyta</taxon>
        <taxon>Magnoliopsida</taxon>
        <taxon>eudicotyledons</taxon>
        <taxon>Gunneridae</taxon>
        <taxon>Pentapetalae</taxon>
        <taxon>rosids</taxon>
        <taxon>fabids</taxon>
        <taxon>Malpighiales</taxon>
        <taxon>Rhizophoraceae</taxon>
        <taxon>Rhizophora</taxon>
    </lineage>
</organism>
<dbReference type="EMBL" id="GGEC01083606">
    <property type="protein sequence ID" value="MBX64090.1"/>
    <property type="molecule type" value="Transcribed_RNA"/>
</dbReference>